<feature type="transmembrane region" description="Helical" evidence="1">
    <location>
        <begin position="74"/>
        <end position="97"/>
    </location>
</feature>
<evidence type="ECO:0000313" key="3">
    <source>
        <dbReference type="Proteomes" id="UP000475862"/>
    </source>
</evidence>
<comment type="caution">
    <text evidence="2">The sequence shown here is derived from an EMBL/GenBank/DDBJ whole genome shotgun (WGS) entry which is preliminary data.</text>
</comment>
<keyword evidence="1" id="KW-0812">Transmembrane</keyword>
<accession>A0A6G0U8U7</accession>
<feature type="transmembrane region" description="Helical" evidence="1">
    <location>
        <begin position="40"/>
        <end position="59"/>
    </location>
</feature>
<protein>
    <submittedName>
        <fullName evidence="2">Uncharacterized protein</fullName>
    </submittedName>
</protein>
<keyword evidence="3" id="KW-1185">Reference proteome</keyword>
<keyword evidence="1" id="KW-0472">Membrane</keyword>
<sequence length="177" mass="20175">MLCDQWFQENKIPSSKQRCQVTKINADSEWKITINCNNKLLIALVLVYLAISIILWSTHIDVYWLDANKMKIPIIQYVLILTRNLSMGGASVAQWLARSAVNRKVGDSTFYGRQAVLATDQLLVFSANQIEYLRISDYIVAELIDFFNGWSSCSSKTISTRRHVSCSTLSCAMYLQH</sequence>
<gene>
    <name evidence="2" type="ORF">AGLY_001091</name>
</gene>
<dbReference type="Proteomes" id="UP000475862">
    <property type="component" value="Unassembled WGS sequence"/>
</dbReference>
<reference evidence="2 3" key="1">
    <citation type="submission" date="2019-08" db="EMBL/GenBank/DDBJ databases">
        <title>The genome of the soybean aphid Biotype 1, its phylome, world population structure and adaptation to the North American continent.</title>
        <authorList>
            <person name="Giordano R."/>
            <person name="Donthu R.K."/>
            <person name="Hernandez A.G."/>
            <person name="Wright C.L."/>
            <person name="Zimin A.V."/>
        </authorList>
    </citation>
    <scope>NUCLEOTIDE SEQUENCE [LARGE SCALE GENOMIC DNA]</scope>
    <source>
        <tissue evidence="2">Whole aphids</tissue>
    </source>
</reference>
<name>A0A6G0U8U7_APHGL</name>
<keyword evidence="1" id="KW-1133">Transmembrane helix</keyword>
<evidence type="ECO:0000256" key="1">
    <source>
        <dbReference type="SAM" id="Phobius"/>
    </source>
</evidence>
<proteinExistence type="predicted"/>
<organism evidence="2 3">
    <name type="scientific">Aphis glycines</name>
    <name type="common">Soybean aphid</name>
    <dbReference type="NCBI Taxonomy" id="307491"/>
    <lineage>
        <taxon>Eukaryota</taxon>
        <taxon>Metazoa</taxon>
        <taxon>Ecdysozoa</taxon>
        <taxon>Arthropoda</taxon>
        <taxon>Hexapoda</taxon>
        <taxon>Insecta</taxon>
        <taxon>Pterygota</taxon>
        <taxon>Neoptera</taxon>
        <taxon>Paraneoptera</taxon>
        <taxon>Hemiptera</taxon>
        <taxon>Sternorrhyncha</taxon>
        <taxon>Aphidomorpha</taxon>
        <taxon>Aphidoidea</taxon>
        <taxon>Aphididae</taxon>
        <taxon>Aphidini</taxon>
        <taxon>Aphis</taxon>
        <taxon>Aphis</taxon>
    </lineage>
</organism>
<dbReference type="EMBL" id="VYZN01000001">
    <property type="protein sequence ID" value="KAE9545548.1"/>
    <property type="molecule type" value="Genomic_DNA"/>
</dbReference>
<dbReference type="AlphaFoldDB" id="A0A6G0U8U7"/>
<evidence type="ECO:0000313" key="2">
    <source>
        <dbReference type="EMBL" id="KAE9545548.1"/>
    </source>
</evidence>